<dbReference type="InterPro" id="IPR003680">
    <property type="entry name" value="Flavodoxin_fold"/>
</dbReference>
<dbReference type="EMBL" id="BSPP01000007">
    <property type="protein sequence ID" value="GLS87311.1"/>
    <property type="molecule type" value="Genomic_DNA"/>
</dbReference>
<evidence type="ECO:0000256" key="2">
    <source>
        <dbReference type="ARBA" id="ARBA00023002"/>
    </source>
</evidence>
<evidence type="ECO:0000313" key="4">
    <source>
        <dbReference type="EMBL" id="GLS87311.1"/>
    </source>
</evidence>
<feature type="domain" description="Flavodoxin-like fold" evidence="3">
    <location>
        <begin position="1"/>
        <end position="193"/>
    </location>
</feature>
<dbReference type="InterPro" id="IPR029039">
    <property type="entry name" value="Flavoprotein-like_sf"/>
</dbReference>
<dbReference type="SUPFAM" id="SSF52218">
    <property type="entry name" value="Flavoproteins"/>
    <property type="match status" value="1"/>
</dbReference>
<dbReference type="Pfam" id="PF02525">
    <property type="entry name" value="Flavodoxin_2"/>
    <property type="match status" value="1"/>
</dbReference>
<dbReference type="RefSeq" id="WP_284325476.1">
    <property type="nucleotide sequence ID" value="NZ_BSPP01000007.1"/>
</dbReference>
<gene>
    <name evidence="4" type="ORF">GCM10010873_22850</name>
</gene>
<dbReference type="Gene3D" id="3.40.50.360">
    <property type="match status" value="1"/>
</dbReference>
<name>A0AA37U8N0_9RHOB</name>
<organism evidence="4 5">
    <name type="scientific">Cypionkella aquatica</name>
    <dbReference type="NCBI Taxonomy" id="1756042"/>
    <lineage>
        <taxon>Bacteria</taxon>
        <taxon>Pseudomonadati</taxon>
        <taxon>Pseudomonadota</taxon>
        <taxon>Alphaproteobacteria</taxon>
        <taxon>Rhodobacterales</taxon>
        <taxon>Paracoccaceae</taxon>
        <taxon>Cypionkella</taxon>
    </lineage>
</organism>
<dbReference type="PANTHER" id="PTHR10204">
    <property type="entry name" value="NAD P H OXIDOREDUCTASE-RELATED"/>
    <property type="match status" value="1"/>
</dbReference>
<dbReference type="InterPro" id="IPR051545">
    <property type="entry name" value="NAD(P)H_dehydrogenase_qn"/>
</dbReference>
<evidence type="ECO:0000256" key="1">
    <source>
        <dbReference type="ARBA" id="ARBA00006252"/>
    </source>
</evidence>
<dbReference type="PANTHER" id="PTHR10204:SF34">
    <property type="entry name" value="NAD(P)H DEHYDROGENASE [QUINONE] 1 ISOFORM 1"/>
    <property type="match status" value="1"/>
</dbReference>
<sequence length="196" mass="21667">MRLLFLHAHPDAGSFTAACRDTAIAAARAAGHETRLIDLYAEDFQPTLSLDEWRSYPDPDAIDETLTAHIEALHWAEGLIFTHPTWWSGPPAILKGWLDRTFRPGVAFHPMPNGLKPGLPNIRLLGVITSLGATRLQYNLLLGAPGKRQLLRGLRACTNRRCKTLWLAHYAIDASTDTSRAAQLEKIAARMAQIAV</sequence>
<reference evidence="4 5" key="1">
    <citation type="journal article" date="2014" name="Int. J. Syst. Evol. Microbiol.">
        <title>Complete genome sequence of Corynebacterium casei LMG S-19264T (=DSM 44701T), isolated from a smear-ripened cheese.</title>
        <authorList>
            <consortium name="US DOE Joint Genome Institute (JGI-PGF)"/>
            <person name="Walter F."/>
            <person name="Albersmeier A."/>
            <person name="Kalinowski J."/>
            <person name="Ruckert C."/>
        </authorList>
    </citation>
    <scope>NUCLEOTIDE SEQUENCE [LARGE SCALE GENOMIC DNA]</scope>
    <source>
        <strain evidence="4 5">NBRC 111766</strain>
    </source>
</reference>
<evidence type="ECO:0000259" key="3">
    <source>
        <dbReference type="Pfam" id="PF02525"/>
    </source>
</evidence>
<proteinExistence type="inferred from homology"/>
<dbReference type="GO" id="GO:0005829">
    <property type="term" value="C:cytosol"/>
    <property type="evidence" value="ECO:0007669"/>
    <property type="project" value="TreeGrafter"/>
</dbReference>
<accession>A0AA37U8N0</accession>
<comment type="caution">
    <text evidence="4">The sequence shown here is derived from an EMBL/GenBank/DDBJ whole genome shotgun (WGS) entry which is preliminary data.</text>
</comment>
<protein>
    <submittedName>
        <fullName evidence="4">NAD(P)H dehydrogenase (Quinone)</fullName>
    </submittedName>
</protein>
<dbReference type="Proteomes" id="UP001157355">
    <property type="component" value="Unassembled WGS sequence"/>
</dbReference>
<dbReference type="GO" id="GO:0003955">
    <property type="term" value="F:NAD(P)H dehydrogenase (quinone) activity"/>
    <property type="evidence" value="ECO:0007669"/>
    <property type="project" value="TreeGrafter"/>
</dbReference>
<keyword evidence="2" id="KW-0560">Oxidoreductase</keyword>
<dbReference type="AlphaFoldDB" id="A0AA37U8N0"/>
<evidence type="ECO:0000313" key="5">
    <source>
        <dbReference type="Proteomes" id="UP001157355"/>
    </source>
</evidence>
<comment type="similarity">
    <text evidence="1">Belongs to the NAD(P)H dehydrogenase (quinone) family.</text>
</comment>
<keyword evidence="5" id="KW-1185">Reference proteome</keyword>